<keyword evidence="11 12" id="KW-0472">Membrane</keyword>
<dbReference type="CDD" id="cd18774">
    <property type="entry name" value="PDC2_HK_sensor"/>
    <property type="match status" value="1"/>
</dbReference>
<reference evidence="17 18" key="1">
    <citation type="submission" date="2018-12" db="EMBL/GenBank/DDBJ databases">
        <title>Bacillus chawlae sp. nov., Bacillus glennii sp. nov., and Bacillus saganii sp. nov. Isolated from the Vehicle Assembly Building at Kennedy Space Center where the Viking Spacecraft were Assembled.</title>
        <authorList>
            <person name="Seuylemezian A."/>
            <person name="Vaishampayan P."/>
        </authorList>
    </citation>
    <scope>NUCLEOTIDE SEQUENCE [LARGE SCALE GENOMIC DNA]</scope>
    <source>
        <strain evidence="17 18">L5</strain>
    </source>
</reference>
<feature type="transmembrane region" description="Helical" evidence="12">
    <location>
        <begin position="297"/>
        <end position="315"/>
    </location>
</feature>
<keyword evidence="6" id="KW-0808">Transferase</keyword>
<comment type="catalytic activity">
    <reaction evidence="1">
        <text>ATP + protein L-histidine = ADP + protein N-phospho-L-histidine.</text>
        <dbReference type="EC" id="2.7.13.3"/>
    </reaction>
</comment>
<dbReference type="Gene3D" id="1.10.287.130">
    <property type="match status" value="1"/>
</dbReference>
<proteinExistence type="predicted"/>
<dbReference type="InterPro" id="IPR036097">
    <property type="entry name" value="HisK_dim/P_sf"/>
</dbReference>
<dbReference type="PANTHER" id="PTHR43065">
    <property type="entry name" value="SENSOR HISTIDINE KINASE"/>
    <property type="match status" value="1"/>
</dbReference>
<dbReference type="InterPro" id="IPR000014">
    <property type="entry name" value="PAS"/>
</dbReference>
<dbReference type="SUPFAM" id="SSF55874">
    <property type="entry name" value="ATPase domain of HSP90 chaperone/DNA topoisomerase II/histidine kinase"/>
    <property type="match status" value="1"/>
</dbReference>
<dbReference type="InterPro" id="IPR036890">
    <property type="entry name" value="HATPase_C_sf"/>
</dbReference>
<comment type="subcellular location">
    <subcellularLocation>
        <location evidence="2">Cell membrane</location>
        <topology evidence="2">Multi-pass membrane protein</topology>
    </subcellularLocation>
</comment>
<dbReference type="OrthoDB" id="9815750at2"/>
<evidence type="ECO:0000256" key="7">
    <source>
        <dbReference type="ARBA" id="ARBA00022741"/>
    </source>
</evidence>
<keyword evidence="9" id="KW-0067">ATP-binding</keyword>
<evidence type="ECO:0000256" key="1">
    <source>
        <dbReference type="ARBA" id="ARBA00000085"/>
    </source>
</evidence>
<evidence type="ECO:0000256" key="10">
    <source>
        <dbReference type="ARBA" id="ARBA00023012"/>
    </source>
</evidence>
<keyword evidence="18" id="KW-1185">Reference proteome</keyword>
<dbReference type="Pfam" id="PF13426">
    <property type="entry name" value="PAS_9"/>
    <property type="match status" value="1"/>
</dbReference>
<dbReference type="PROSITE" id="PS50885">
    <property type="entry name" value="HAMP"/>
    <property type="match status" value="1"/>
</dbReference>
<feature type="domain" description="HAMP" evidence="16">
    <location>
        <begin position="318"/>
        <end position="370"/>
    </location>
</feature>
<evidence type="ECO:0000256" key="3">
    <source>
        <dbReference type="ARBA" id="ARBA00012438"/>
    </source>
</evidence>
<evidence type="ECO:0000313" key="17">
    <source>
        <dbReference type="EMBL" id="RUQ28155.1"/>
    </source>
</evidence>
<dbReference type="NCBIfam" id="TIGR00229">
    <property type="entry name" value="sensory_box"/>
    <property type="match status" value="1"/>
</dbReference>
<feature type="transmembrane region" description="Helical" evidence="12">
    <location>
        <begin position="32"/>
        <end position="55"/>
    </location>
</feature>
<keyword evidence="12" id="KW-0812">Transmembrane</keyword>
<keyword evidence="7" id="KW-0547">Nucleotide-binding</keyword>
<dbReference type="Pfam" id="PF02518">
    <property type="entry name" value="HATPase_c"/>
    <property type="match status" value="1"/>
</dbReference>
<keyword evidence="5" id="KW-0597">Phosphoprotein</keyword>
<evidence type="ECO:0000256" key="5">
    <source>
        <dbReference type="ARBA" id="ARBA00022553"/>
    </source>
</evidence>
<dbReference type="InterPro" id="IPR003661">
    <property type="entry name" value="HisK_dim/P_dom"/>
</dbReference>
<dbReference type="InterPro" id="IPR035965">
    <property type="entry name" value="PAS-like_dom_sf"/>
</dbReference>
<dbReference type="InterPro" id="IPR003594">
    <property type="entry name" value="HATPase_dom"/>
</dbReference>
<evidence type="ECO:0000259" key="16">
    <source>
        <dbReference type="PROSITE" id="PS50885"/>
    </source>
</evidence>
<keyword evidence="10" id="KW-0902">Two-component regulatory system</keyword>
<keyword evidence="12" id="KW-1133">Transmembrane helix</keyword>
<dbReference type="CDD" id="cd00130">
    <property type="entry name" value="PAS"/>
    <property type="match status" value="1"/>
</dbReference>
<dbReference type="GO" id="GO:0000155">
    <property type="term" value="F:phosphorelay sensor kinase activity"/>
    <property type="evidence" value="ECO:0007669"/>
    <property type="project" value="InterPro"/>
</dbReference>
<dbReference type="InterPro" id="IPR004358">
    <property type="entry name" value="Sig_transdc_His_kin-like_C"/>
</dbReference>
<dbReference type="Gene3D" id="3.30.565.10">
    <property type="entry name" value="Histidine kinase-like ATPase, C-terminal domain"/>
    <property type="match status" value="1"/>
</dbReference>
<evidence type="ECO:0000256" key="11">
    <source>
        <dbReference type="ARBA" id="ARBA00023136"/>
    </source>
</evidence>
<evidence type="ECO:0000256" key="12">
    <source>
        <dbReference type="SAM" id="Phobius"/>
    </source>
</evidence>
<keyword evidence="8 17" id="KW-0418">Kinase</keyword>
<dbReference type="GO" id="GO:0005524">
    <property type="term" value="F:ATP binding"/>
    <property type="evidence" value="ECO:0007669"/>
    <property type="project" value="UniProtKB-KW"/>
</dbReference>
<dbReference type="SUPFAM" id="SSF47384">
    <property type="entry name" value="Homodimeric domain of signal transducing histidine kinase"/>
    <property type="match status" value="1"/>
</dbReference>
<evidence type="ECO:0000259" key="14">
    <source>
        <dbReference type="PROSITE" id="PS50112"/>
    </source>
</evidence>
<dbReference type="PROSITE" id="PS50112">
    <property type="entry name" value="PAS"/>
    <property type="match status" value="1"/>
</dbReference>
<evidence type="ECO:0000259" key="15">
    <source>
        <dbReference type="PROSITE" id="PS50113"/>
    </source>
</evidence>
<evidence type="ECO:0000256" key="2">
    <source>
        <dbReference type="ARBA" id="ARBA00004651"/>
    </source>
</evidence>
<dbReference type="PRINTS" id="PR00344">
    <property type="entry name" value="BCTRLSENSOR"/>
</dbReference>
<comment type="caution">
    <text evidence="17">The sequence shown here is derived from an EMBL/GenBank/DDBJ whole genome shotgun (WGS) entry which is preliminary data.</text>
</comment>
<evidence type="ECO:0000256" key="8">
    <source>
        <dbReference type="ARBA" id="ARBA00022777"/>
    </source>
</evidence>
<evidence type="ECO:0000256" key="6">
    <source>
        <dbReference type="ARBA" id="ARBA00022679"/>
    </source>
</evidence>
<evidence type="ECO:0000313" key="18">
    <source>
        <dbReference type="Proteomes" id="UP000267430"/>
    </source>
</evidence>
<dbReference type="PROSITE" id="PS50109">
    <property type="entry name" value="HIS_KIN"/>
    <property type="match status" value="1"/>
</dbReference>
<sequence length="717" mass="81227">MQVRHGTMFLNTLQTTEVIAMKLFHSRLTKRYVIIVLVVILFVLTSLFTVAVYVMNASVRSQMEYRDELLTKTLGAQIETVLQHAIADMRQVSPVLETIENTSKSTYQKEIEKIISQDLLYLFIEIYQENDQSLRIPNVPLAGSAPINAVLERLSWSKTSYISNLIELPDGRKTIVIAYPSTNEQGDYAGAVIAYLNLSILSDHLQKFAIGQEGMNALVDRNGTIVAHTNKDYIGKSIQNHKVGLNLEKERYGLWNGNIFEEQMVVAYRPLLLGNISLIAGEPIKQALTPARPVTDLLIKGFIMVFIIALGLAVFSASRVVRPVMALINQVQDYKEGKRKAFHIVHTNDEIEDLSLVLSEMATELREKERSMFYILESIPYCVITTDQDGRIMTFNKGAEELMLYNREEVLGKSIFDLPIKHNIHEFVLLKTLKEGKSFEEVESYIIDKQKQTHDVRIYTSLFKGEQNEYIGSLLVIRDVSERKKLEEFLRQSERLASLGQLTAGIAHEIKNPLSIIQVAAETIRLQIDDRLEDKEIIDELTDDILVSSERMNKLLTNFLKLTKDDVHNDVSFTDLISVTDEILTLLRKKFSEQDVKVTTDYKTNRAVVKGNRHKLSQMLLNVLLNGLQAMKNGGAIQVTIRGEADFWQLSVSDTGEGIPEDKLKWIFNPFYSTKPEGTGLGLSIAHEITVQHSGKVWAESIINKGTTIYFQLPKGE</sequence>
<dbReference type="CDD" id="cd00082">
    <property type="entry name" value="HisKA"/>
    <property type="match status" value="1"/>
</dbReference>
<dbReference type="Pfam" id="PF00512">
    <property type="entry name" value="HisKA"/>
    <property type="match status" value="1"/>
</dbReference>
<feature type="domain" description="PAC" evidence="15">
    <location>
        <begin position="440"/>
        <end position="492"/>
    </location>
</feature>
<dbReference type="Proteomes" id="UP000267430">
    <property type="component" value="Unassembled WGS sequence"/>
</dbReference>
<dbReference type="EC" id="2.7.13.3" evidence="3"/>
<organism evidence="17 18">
    <name type="scientific">Peribacillus cavernae</name>
    <dbReference type="NCBI Taxonomy" id="1674310"/>
    <lineage>
        <taxon>Bacteria</taxon>
        <taxon>Bacillati</taxon>
        <taxon>Bacillota</taxon>
        <taxon>Bacilli</taxon>
        <taxon>Bacillales</taxon>
        <taxon>Bacillaceae</taxon>
        <taxon>Peribacillus</taxon>
    </lineage>
</organism>
<dbReference type="InterPro" id="IPR000700">
    <property type="entry name" value="PAS-assoc_C"/>
</dbReference>
<dbReference type="Gene3D" id="3.30.450.20">
    <property type="entry name" value="PAS domain"/>
    <property type="match status" value="3"/>
</dbReference>
<dbReference type="CDD" id="cd00075">
    <property type="entry name" value="HATPase"/>
    <property type="match status" value="1"/>
</dbReference>
<accession>A0A3S0UC85</accession>
<dbReference type="InterPro" id="IPR005467">
    <property type="entry name" value="His_kinase_dom"/>
</dbReference>
<evidence type="ECO:0000256" key="9">
    <source>
        <dbReference type="ARBA" id="ARBA00022840"/>
    </source>
</evidence>
<dbReference type="SUPFAM" id="SSF55785">
    <property type="entry name" value="PYP-like sensor domain (PAS domain)"/>
    <property type="match status" value="1"/>
</dbReference>
<dbReference type="GO" id="GO:0005886">
    <property type="term" value="C:plasma membrane"/>
    <property type="evidence" value="ECO:0007669"/>
    <property type="project" value="UniProtKB-SubCell"/>
</dbReference>
<feature type="domain" description="PAS" evidence="14">
    <location>
        <begin position="368"/>
        <end position="418"/>
    </location>
</feature>
<dbReference type="Gene3D" id="6.10.340.10">
    <property type="match status" value="1"/>
</dbReference>
<evidence type="ECO:0000259" key="13">
    <source>
        <dbReference type="PROSITE" id="PS50109"/>
    </source>
</evidence>
<name>A0A3S0UC85_9BACI</name>
<gene>
    <name evidence="17" type="ORF">ELQ35_13005</name>
</gene>
<dbReference type="PROSITE" id="PS50113">
    <property type="entry name" value="PAC"/>
    <property type="match status" value="1"/>
</dbReference>
<dbReference type="InterPro" id="IPR003660">
    <property type="entry name" value="HAMP_dom"/>
</dbReference>
<evidence type="ECO:0000256" key="4">
    <source>
        <dbReference type="ARBA" id="ARBA00022475"/>
    </source>
</evidence>
<protein>
    <recommendedName>
        <fullName evidence="3">histidine kinase</fullName>
        <ecNumber evidence="3">2.7.13.3</ecNumber>
    </recommendedName>
</protein>
<dbReference type="AlphaFoldDB" id="A0A3S0UC85"/>
<keyword evidence="4" id="KW-1003">Cell membrane</keyword>
<dbReference type="SMART" id="SM00387">
    <property type="entry name" value="HATPase_c"/>
    <property type="match status" value="1"/>
</dbReference>
<feature type="domain" description="Histidine kinase" evidence="13">
    <location>
        <begin position="505"/>
        <end position="717"/>
    </location>
</feature>
<dbReference type="EMBL" id="RYZZ01000017">
    <property type="protein sequence ID" value="RUQ28155.1"/>
    <property type="molecule type" value="Genomic_DNA"/>
</dbReference>
<dbReference type="SMART" id="SM00388">
    <property type="entry name" value="HisKA"/>
    <property type="match status" value="1"/>
</dbReference>
<dbReference type="PANTHER" id="PTHR43065:SF10">
    <property type="entry name" value="PEROXIDE STRESS-ACTIVATED HISTIDINE KINASE MAK3"/>
    <property type="match status" value="1"/>
</dbReference>